<dbReference type="EnsemblMetazoa" id="CLYHEMT015987.1">
    <property type="protein sequence ID" value="CLYHEMP015987.1"/>
    <property type="gene ID" value="CLYHEMG015987"/>
</dbReference>
<dbReference type="AlphaFoldDB" id="A0A7M5X1B9"/>
<proteinExistence type="predicted"/>
<feature type="transmembrane region" description="Helical" evidence="2">
    <location>
        <begin position="284"/>
        <end position="307"/>
    </location>
</feature>
<feature type="compositionally biased region" description="Low complexity" evidence="1">
    <location>
        <begin position="477"/>
        <end position="487"/>
    </location>
</feature>
<keyword evidence="5" id="KW-1185">Reference proteome</keyword>
<feature type="compositionally biased region" description="Pro residues" evidence="1">
    <location>
        <begin position="252"/>
        <end position="262"/>
    </location>
</feature>
<protein>
    <recommendedName>
        <fullName evidence="6">Cnidarian restricted protein</fullName>
    </recommendedName>
</protein>
<evidence type="ECO:0008006" key="6">
    <source>
        <dbReference type="Google" id="ProtNLM"/>
    </source>
</evidence>
<feature type="compositionally biased region" description="Polar residues" evidence="1">
    <location>
        <begin position="522"/>
        <end position="537"/>
    </location>
</feature>
<feature type="chain" id="PRO_5029768616" description="Cnidarian restricted protein" evidence="3">
    <location>
        <begin position="24"/>
        <end position="537"/>
    </location>
</feature>
<feature type="region of interest" description="Disordered" evidence="1">
    <location>
        <begin position="249"/>
        <end position="277"/>
    </location>
</feature>
<evidence type="ECO:0000313" key="4">
    <source>
        <dbReference type="EnsemblMetazoa" id="CLYHEMP015987.1"/>
    </source>
</evidence>
<evidence type="ECO:0000256" key="1">
    <source>
        <dbReference type="SAM" id="MobiDB-lite"/>
    </source>
</evidence>
<feature type="compositionally biased region" description="Polar residues" evidence="1">
    <location>
        <begin position="340"/>
        <end position="366"/>
    </location>
</feature>
<dbReference type="Proteomes" id="UP000594262">
    <property type="component" value="Unplaced"/>
</dbReference>
<keyword evidence="3" id="KW-0732">Signal</keyword>
<feature type="compositionally biased region" description="Low complexity" evidence="1">
    <location>
        <begin position="378"/>
        <end position="387"/>
    </location>
</feature>
<feature type="region of interest" description="Disordered" evidence="1">
    <location>
        <begin position="329"/>
        <end position="387"/>
    </location>
</feature>
<evidence type="ECO:0000256" key="2">
    <source>
        <dbReference type="SAM" id="Phobius"/>
    </source>
</evidence>
<feature type="compositionally biased region" description="Polar residues" evidence="1">
    <location>
        <begin position="499"/>
        <end position="510"/>
    </location>
</feature>
<feature type="region of interest" description="Disordered" evidence="1">
    <location>
        <begin position="466"/>
        <end position="537"/>
    </location>
</feature>
<feature type="signal peptide" evidence="3">
    <location>
        <begin position="1"/>
        <end position="23"/>
    </location>
</feature>
<name>A0A7M5X1B9_9CNID</name>
<keyword evidence="2" id="KW-0812">Transmembrane</keyword>
<reference evidence="4" key="1">
    <citation type="submission" date="2021-01" db="UniProtKB">
        <authorList>
            <consortium name="EnsemblMetazoa"/>
        </authorList>
    </citation>
    <scope>IDENTIFICATION</scope>
</reference>
<evidence type="ECO:0000313" key="5">
    <source>
        <dbReference type="Proteomes" id="UP000594262"/>
    </source>
</evidence>
<keyword evidence="2" id="KW-1133">Transmembrane helix</keyword>
<accession>A0A7M5X1B9</accession>
<evidence type="ECO:0000256" key="3">
    <source>
        <dbReference type="SAM" id="SignalP"/>
    </source>
</evidence>
<keyword evidence="2" id="KW-0472">Membrane</keyword>
<organism evidence="4 5">
    <name type="scientific">Clytia hemisphaerica</name>
    <dbReference type="NCBI Taxonomy" id="252671"/>
    <lineage>
        <taxon>Eukaryota</taxon>
        <taxon>Metazoa</taxon>
        <taxon>Cnidaria</taxon>
        <taxon>Hydrozoa</taxon>
        <taxon>Hydroidolina</taxon>
        <taxon>Leptothecata</taxon>
        <taxon>Obeliida</taxon>
        <taxon>Clytiidae</taxon>
        <taxon>Clytia</taxon>
    </lineage>
</organism>
<sequence>MNPISALANILLVMLIASTSSFASPPTSQKPFRQRIEQIASASGDGSAGSQSTEWYPQNYTVNRYRTGDLVSGNFSNGCHEIFAYDVNDTNCICKNETTFYWRDGANWWTEMSCWLTTPSDFQVRLKGSVRGVGFIKHMGAAWQIDGNSMIEARTLSGLNLSNCQTLTVETDSLVYMGYNGWNNYYNSSSMFEVTQHGTGHFKLKINSKDHTLAGHLVQLSFTCFKNFSSGELFSTVLKFEGQMSYQNLSSVPPPTMPPTQPTPIGKSTPRDAESEGVEDTNEALVIGIVVAVVVIFVLLVLLVVLWRRRGKQNTPTNTKQNETEFYQAPSYNYPDNKPNPFSGSTKALFNQTNHPGNLHINNNGGNSPAPPVPRSPRPNSRPVSAAFNNGYIDMANDNPQQYTALNSNTRVDQQYQPINSPKDKIPTLSEQDEYLDLTDPKNNKQQTTPGEIYTDLDYQPGNIYEGVAQPGHKNNPRNYNGSNNPSKTSETYADLQGAQRTPETYQDLNTARLPVNGTYEDITNGTDYDNPTAESK</sequence>